<reference evidence="3" key="1">
    <citation type="submission" date="2021-09" db="EMBL/GenBank/DDBJ databases">
        <authorList>
            <person name="Mitchell L M."/>
        </authorList>
    </citation>
    <scope>NUCLEOTIDE SEQUENCE</scope>
    <source>
        <tissue evidence="3">Frill &amp; acrorhagi</tissue>
    </source>
</reference>
<dbReference type="InterPro" id="IPR016179">
    <property type="entry name" value="Insulin-like"/>
</dbReference>
<accession>A0A8J9SZ79</accession>
<name>A0A8J9SZ79_OULSP</name>
<keyword evidence="1" id="KW-0732">Signal</keyword>
<evidence type="ECO:0000256" key="1">
    <source>
        <dbReference type="SAM" id="SignalP"/>
    </source>
</evidence>
<protein>
    <submittedName>
        <fullName evidence="3">mRNA</fullName>
    </submittedName>
</protein>
<feature type="domain" description="Insulin-like" evidence="2">
    <location>
        <begin position="45"/>
        <end position="115"/>
    </location>
</feature>
<dbReference type="Pfam" id="PF00049">
    <property type="entry name" value="Insulin"/>
    <property type="match status" value="1"/>
</dbReference>
<dbReference type="SUPFAM" id="SSF56994">
    <property type="entry name" value="Insulin-like"/>
    <property type="match status" value="1"/>
</dbReference>
<organism evidence="3">
    <name type="scientific">Oulactis sp.</name>
    <name type="common">Sea anemone</name>
    <dbReference type="NCBI Taxonomy" id="2093647"/>
    <lineage>
        <taxon>Eukaryota</taxon>
        <taxon>Metazoa</taxon>
        <taxon>Cnidaria</taxon>
        <taxon>Anthozoa</taxon>
        <taxon>Hexacorallia</taxon>
        <taxon>Actiniaria</taxon>
        <taxon>Actiniidae</taxon>
        <taxon>Oulactis</taxon>
    </lineage>
</organism>
<sequence>MDICVKTLRLAFVLTLAFSVALSQNCLMRGGCHKVEESSRSQVDFFLCGDSIYYTFMDVCKIKKRRKREVKAAVNILVNRKESTKFLSRRKRRTYDIVEECCHEGCRVEEVHEYCYVML</sequence>
<evidence type="ECO:0000313" key="3">
    <source>
        <dbReference type="EMBL" id="CAG9553033.1"/>
    </source>
</evidence>
<dbReference type="GO" id="GO:0005179">
    <property type="term" value="F:hormone activity"/>
    <property type="evidence" value="ECO:0007669"/>
    <property type="project" value="InterPro"/>
</dbReference>
<proteinExistence type="evidence at transcript level"/>
<dbReference type="GO" id="GO:0005576">
    <property type="term" value="C:extracellular region"/>
    <property type="evidence" value="ECO:0007669"/>
    <property type="project" value="InterPro"/>
</dbReference>
<evidence type="ECO:0000259" key="2">
    <source>
        <dbReference type="SMART" id="SM00078"/>
    </source>
</evidence>
<feature type="signal peptide" evidence="1">
    <location>
        <begin position="1"/>
        <end position="23"/>
    </location>
</feature>
<dbReference type="AlphaFoldDB" id="A0A8J9SZ79"/>
<dbReference type="InterPro" id="IPR036438">
    <property type="entry name" value="Insulin-like_sf"/>
</dbReference>
<dbReference type="SMART" id="SM00078">
    <property type="entry name" value="IlGF"/>
    <property type="match status" value="1"/>
</dbReference>
<dbReference type="EMBL" id="OU729077">
    <property type="protein sequence ID" value="CAG9553033.1"/>
    <property type="molecule type" value="mRNA"/>
</dbReference>
<dbReference type="Gene3D" id="1.10.100.10">
    <property type="entry name" value="Insulin-like"/>
    <property type="match status" value="1"/>
</dbReference>
<feature type="chain" id="PRO_5035461193" evidence="1">
    <location>
        <begin position="24"/>
        <end position="119"/>
    </location>
</feature>